<evidence type="ECO:0000313" key="6">
    <source>
        <dbReference type="Proteomes" id="UP000231333"/>
    </source>
</evidence>
<gene>
    <name evidence="5" type="ORF">COV34_02035</name>
</gene>
<accession>A0A2H0QXK1</accession>
<dbReference type="Pfam" id="PF04471">
    <property type="entry name" value="Mrr_cat"/>
    <property type="match status" value="1"/>
</dbReference>
<evidence type="ECO:0000259" key="4">
    <source>
        <dbReference type="PROSITE" id="PS51161"/>
    </source>
</evidence>
<feature type="domain" description="ATP-cone" evidence="4">
    <location>
        <begin position="4"/>
        <end position="85"/>
    </location>
</feature>
<proteinExistence type="predicted"/>
<evidence type="ECO:0000256" key="1">
    <source>
        <dbReference type="ARBA" id="ARBA00022741"/>
    </source>
</evidence>
<dbReference type="GO" id="GO:0009307">
    <property type="term" value="P:DNA restriction-modification system"/>
    <property type="evidence" value="ECO:0007669"/>
    <property type="project" value="InterPro"/>
</dbReference>
<dbReference type="GO" id="GO:0003677">
    <property type="term" value="F:DNA binding"/>
    <property type="evidence" value="ECO:0007669"/>
    <property type="project" value="InterPro"/>
</dbReference>
<reference evidence="5 6" key="1">
    <citation type="submission" date="2017-09" db="EMBL/GenBank/DDBJ databases">
        <title>Depth-based differentiation of microbial function through sediment-hosted aquifers and enrichment of novel symbionts in the deep terrestrial subsurface.</title>
        <authorList>
            <person name="Probst A.J."/>
            <person name="Ladd B."/>
            <person name="Jarett J.K."/>
            <person name="Geller-Mcgrath D.E."/>
            <person name="Sieber C.M."/>
            <person name="Emerson J.B."/>
            <person name="Anantharaman K."/>
            <person name="Thomas B.C."/>
            <person name="Malmstrom R."/>
            <person name="Stieglmeier M."/>
            <person name="Klingl A."/>
            <person name="Woyke T."/>
            <person name="Ryan C.M."/>
            <person name="Banfield J.F."/>
        </authorList>
    </citation>
    <scope>NUCLEOTIDE SEQUENCE [LARGE SCALE GENOMIC DNA]</scope>
    <source>
        <strain evidence="5">CG10_big_fil_rev_8_21_14_0_10_42_12</strain>
    </source>
</reference>
<dbReference type="Proteomes" id="UP000231333">
    <property type="component" value="Unassembled WGS sequence"/>
</dbReference>
<evidence type="ECO:0000256" key="2">
    <source>
        <dbReference type="ARBA" id="ARBA00022840"/>
    </source>
</evidence>
<comment type="caution">
    <text evidence="5">The sequence shown here is derived from an EMBL/GenBank/DDBJ whole genome shotgun (WGS) entry which is preliminary data.</text>
</comment>
<keyword evidence="2 3" id="KW-0067">ATP-binding</keyword>
<name>A0A2H0QXK1_9BACT</name>
<dbReference type="AlphaFoldDB" id="A0A2H0QXK1"/>
<dbReference type="Pfam" id="PF03477">
    <property type="entry name" value="ATP-cone"/>
    <property type="match status" value="1"/>
</dbReference>
<dbReference type="GO" id="GO:0005524">
    <property type="term" value="F:ATP binding"/>
    <property type="evidence" value="ECO:0007669"/>
    <property type="project" value="UniProtKB-UniRule"/>
</dbReference>
<dbReference type="EMBL" id="PCXL01000011">
    <property type="protein sequence ID" value="PIR38365.1"/>
    <property type="molecule type" value="Genomic_DNA"/>
</dbReference>
<dbReference type="InterPro" id="IPR011335">
    <property type="entry name" value="Restrct_endonuc-II-like"/>
</dbReference>
<keyword evidence="1 3" id="KW-0547">Nucleotide-binding</keyword>
<dbReference type="InterPro" id="IPR011856">
    <property type="entry name" value="tRNA_endonuc-like_dom_sf"/>
</dbReference>
<dbReference type="Gene3D" id="3.40.1350.10">
    <property type="match status" value="1"/>
</dbReference>
<dbReference type="PROSITE" id="PS51161">
    <property type="entry name" value="ATP_CONE"/>
    <property type="match status" value="1"/>
</dbReference>
<dbReference type="SUPFAM" id="SSF52980">
    <property type="entry name" value="Restriction endonuclease-like"/>
    <property type="match status" value="1"/>
</dbReference>
<evidence type="ECO:0000313" key="5">
    <source>
        <dbReference type="EMBL" id="PIR38365.1"/>
    </source>
</evidence>
<dbReference type="InterPro" id="IPR005144">
    <property type="entry name" value="ATP-cone_dom"/>
</dbReference>
<evidence type="ECO:0000256" key="3">
    <source>
        <dbReference type="PROSITE-ProRule" id="PRU00492"/>
    </source>
</evidence>
<dbReference type="InterPro" id="IPR007560">
    <property type="entry name" value="Restrct_endonuc_IV_Mrr"/>
</dbReference>
<protein>
    <submittedName>
        <fullName evidence="5">ATPase</fullName>
    </submittedName>
</protein>
<dbReference type="GO" id="GO:0004519">
    <property type="term" value="F:endonuclease activity"/>
    <property type="evidence" value="ECO:0007669"/>
    <property type="project" value="InterPro"/>
</dbReference>
<organism evidence="5 6">
    <name type="scientific">Candidatus Zambryskibacteria bacterium CG10_big_fil_rev_8_21_14_0_10_42_12</name>
    <dbReference type="NCBI Taxonomy" id="1975115"/>
    <lineage>
        <taxon>Bacteria</taxon>
        <taxon>Candidatus Zambryskiibacteriota</taxon>
    </lineage>
</organism>
<sequence length="276" mass="31340">MQHIEVIKNDGTVEVFDPMKLEKSLRRSGADKQISEEIVDRIQNSLKPHTKTKEIYQNAFQMLREKSHTAAMRYSLKKAIMDLGPTGFPFENLLAALFERQGYKTKVGEIVQGKCAAHEVDVIAWNDTELIMVEAKFHNMLGTKSDLKDALYVKARFDDIRGQEYSFGGKKQTLTEGWLLTNTKFSYTAIEYAQCGGHMRLVGWSYPEKGNLQDMIEGASLHPITCLTTLNRSEEKLLMDKGHILCQAVTEQALINVGIRNKQKVGRILNEVKRLC</sequence>